<comment type="caution">
    <text evidence="2">The sequence shown here is derived from an EMBL/GenBank/DDBJ whole genome shotgun (WGS) entry which is preliminary data.</text>
</comment>
<dbReference type="InterPro" id="IPR013096">
    <property type="entry name" value="Cupin_2"/>
</dbReference>
<dbReference type="PANTHER" id="PTHR40112">
    <property type="entry name" value="H2HPP ISOMERASE"/>
    <property type="match status" value="1"/>
</dbReference>
<dbReference type="RefSeq" id="WP_345422337.1">
    <property type="nucleotide sequence ID" value="NZ_AP031496.1"/>
</dbReference>
<dbReference type="PIRSF" id="PIRSF029883">
    <property type="entry name" value="KdgF"/>
    <property type="match status" value="1"/>
</dbReference>
<name>A0AAV3U3T5_9ALTE</name>
<organism evidence="2 3">
    <name type="scientific">Halioxenophilus aromaticivorans</name>
    <dbReference type="NCBI Taxonomy" id="1306992"/>
    <lineage>
        <taxon>Bacteria</taxon>
        <taxon>Pseudomonadati</taxon>
        <taxon>Pseudomonadota</taxon>
        <taxon>Gammaproteobacteria</taxon>
        <taxon>Alteromonadales</taxon>
        <taxon>Alteromonadaceae</taxon>
        <taxon>Halioxenophilus</taxon>
    </lineage>
</organism>
<feature type="domain" description="Cupin type-2" evidence="1">
    <location>
        <begin position="39"/>
        <end position="91"/>
    </location>
</feature>
<protein>
    <submittedName>
        <fullName evidence="2">Cupin domain-containing protein</fullName>
    </submittedName>
</protein>
<dbReference type="EMBL" id="BAABLX010000023">
    <property type="protein sequence ID" value="GAA4944639.1"/>
    <property type="molecule type" value="Genomic_DNA"/>
</dbReference>
<evidence type="ECO:0000259" key="1">
    <source>
        <dbReference type="Pfam" id="PF07883"/>
    </source>
</evidence>
<proteinExistence type="predicted"/>
<reference evidence="3" key="1">
    <citation type="journal article" date="2019" name="Int. J. Syst. Evol. Microbiol.">
        <title>The Global Catalogue of Microorganisms (GCM) 10K type strain sequencing project: providing services to taxonomists for standard genome sequencing and annotation.</title>
        <authorList>
            <consortium name="The Broad Institute Genomics Platform"/>
            <consortium name="The Broad Institute Genome Sequencing Center for Infectious Disease"/>
            <person name="Wu L."/>
            <person name="Ma J."/>
        </authorList>
    </citation>
    <scope>NUCLEOTIDE SEQUENCE [LARGE SCALE GENOMIC DNA]</scope>
    <source>
        <strain evidence="3">JCM 19134</strain>
    </source>
</reference>
<dbReference type="InterPro" id="IPR014710">
    <property type="entry name" value="RmlC-like_jellyroll"/>
</dbReference>
<sequence>MQTKAFVCAEGTEKEDLGGGITRQVLGYNEQIMMVKVWFEQGSEGYIHSHFHSQVTYIAKGRFEVTVGDEVKTLEEGDCFFMEPNIAHGALCKEAGLLIDVFSPCREDFIKANSGEN</sequence>
<evidence type="ECO:0000313" key="2">
    <source>
        <dbReference type="EMBL" id="GAA4944639.1"/>
    </source>
</evidence>
<dbReference type="AlphaFoldDB" id="A0AAV3U3T5"/>
<keyword evidence="3" id="KW-1185">Reference proteome</keyword>
<dbReference type="InterPro" id="IPR011051">
    <property type="entry name" value="RmlC_Cupin_sf"/>
</dbReference>
<evidence type="ECO:0000313" key="3">
    <source>
        <dbReference type="Proteomes" id="UP001409585"/>
    </source>
</evidence>
<dbReference type="SUPFAM" id="SSF51182">
    <property type="entry name" value="RmlC-like cupins"/>
    <property type="match status" value="1"/>
</dbReference>
<dbReference type="CDD" id="cd02238">
    <property type="entry name" value="cupin_KdgF"/>
    <property type="match status" value="1"/>
</dbReference>
<dbReference type="Pfam" id="PF07883">
    <property type="entry name" value="Cupin_2"/>
    <property type="match status" value="1"/>
</dbReference>
<dbReference type="Proteomes" id="UP001409585">
    <property type="component" value="Unassembled WGS sequence"/>
</dbReference>
<gene>
    <name evidence="2" type="ORF">GCM10025791_24550</name>
</gene>
<dbReference type="PANTHER" id="PTHR40112:SF1">
    <property type="entry name" value="H2HPP ISOMERASE"/>
    <property type="match status" value="1"/>
</dbReference>
<accession>A0AAV3U3T5</accession>
<dbReference type="InterPro" id="IPR052535">
    <property type="entry name" value="Bacilysin_H2HPP_isomerase"/>
</dbReference>
<dbReference type="InterPro" id="IPR025499">
    <property type="entry name" value="KdgF"/>
</dbReference>
<dbReference type="Gene3D" id="2.60.120.10">
    <property type="entry name" value="Jelly Rolls"/>
    <property type="match status" value="1"/>
</dbReference>